<comment type="catalytic activity">
    <reaction evidence="4">
        <text>1D-myo-inositol 2-(L-cysteinylamino)-2-deoxy-alpha-D-glucopyranoside + acetyl-CoA = mycothiol + CoA + H(+)</text>
        <dbReference type="Rhea" id="RHEA:26172"/>
        <dbReference type="ChEBI" id="CHEBI:15378"/>
        <dbReference type="ChEBI" id="CHEBI:16768"/>
        <dbReference type="ChEBI" id="CHEBI:57287"/>
        <dbReference type="ChEBI" id="CHEBI:57288"/>
        <dbReference type="ChEBI" id="CHEBI:58887"/>
        <dbReference type="EC" id="2.3.1.189"/>
    </reaction>
</comment>
<comment type="caution">
    <text evidence="4">Lacks conserved residue(s) required for the propagation of feature annotation.</text>
</comment>
<dbReference type="GO" id="GO:0035447">
    <property type="term" value="F:mycothiol synthase activity"/>
    <property type="evidence" value="ECO:0007669"/>
    <property type="project" value="UniProtKB-UniRule"/>
</dbReference>
<dbReference type="HAMAP" id="MF_01698">
    <property type="entry name" value="MshD"/>
    <property type="match status" value="1"/>
</dbReference>
<comment type="similarity">
    <text evidence="4">Belongs to the acetyltransferase family. MshD subfamily.</text>
</comment>
<proteinExistence type="inferred from homology"/>
<dbReference type="AlphaFoldDB" id="A0A8J3CIW1"/>
<keyword evidence="7" id="KW-1185">Reference proteome</keyword>
<feature type="domain" description="N-acetyltransferase" evidence="5">
    <location>
        <begin position="18"/>
        <end position="155"/>
    </location>
</feature>
<comment type="caution">
    <text evidence="6">The sequence shown here is derived from an EMBL/GenBank/DDBJ whole genome shotgun (WGS) entry which is preliminary data.</text>
</comment>
<reference evidence="6" key="2">
    <citation type="submission" date="2020-09" db="EMBL/GenBank/DDBJ databases">
        <authorList>
            <person name="Sun Q."/>
            <person name="Zhou Y."/>
        </authorList>
    </citation>
    <scope>NUCLEOTIDE SEQUENCE</scope>
    <source>
        <strain evidence="6">CGMCC 4.5737</strain>
    </source>
</reference>
<name>A0A8J3CIW1_9PSEU</name>
<feature type="binding site" evidence="4">
    <location>
        <begin position="90"/>
        <end position="92"/>
    </location>
    <ligand>
        <name>acetyl-CoA</name>
        <dbReference type="ChEBI" id="CHEBI:57288"/>
        <label>1</label>
    </ligand>
</feature>
<keyword evidence="2 4" id="KW-0677">Repeat</keyword>
<dbReference type="EC" id="2.3.1.189" evidence="4"/>
<feature type="domain" description="N-acetyltransferase" evidence="5">
    <location>
        <begin position="167"/>
        <end position="314"/>
    </location>
</feature>
<dbReference type="GO" id="GO:0010125">
    <property type="term" value="P:mycothiol biosynthetic process"/>
    <property type="evidence" value="ECO:0007669"/>
    <property type="project" value="UniProtKB-UniRule"/>
</dbReference>
<feature type="binding site" evidence="4">
    <location>
        <position position="286"/>
    </location>
    <ligand>
        <name>1D-myo-inositol 2-(L-cysteinylamino)-2-deoxy-alpha-D-glucopyranoside</name>
        <dbReference type="ChEBI" id="CHEBI:58887"/>
    </ligand>
</feature>
<dbReference type="PIRSF" id="PIRSF021524">
    <property type="entry name" value="MSH_acetyltransferase"/>
    <property type="match status" value="1"/>
</dbReference>
<evidence type="ECO:0000256" key="3">
    <source>
        <dbReference type="ARBA" id="ARBA00023315"/>
    </source>
</evidence>
<evidence type="ECO:0000256" key="4">
    <source>
        <dbReference type="HAMAP-Rule" id="MF_01698"/>
    </source>
</evidence>
<gene>
    <name evidence="4 6" type="primary">mshD</name>
    <name evidence="6" type="ORF">GCM10012275_49980</name>
</gene>
<dbReference type="SUPFAM" id="SSF55729">
    <property type="entry name" value="Acyl-CoA N-acyltransferases (Nat)"/>
    <property type="match status" value="1"/>
</dbReference>
<dbReference type="Pfam" id="PF00583">
    <property type="entry name" value="Acetyltransf_1"/>
    <property type="match status" value="2"/>
</dbReference>
<feature type="binding site" evidence="4">
    <location>
        <begin position="252"/>
        <end position="254"/>
    </location>
    <ligand>
        <name>acetyl-CoA</name>
        <dbReference type="ChEBI" id="CHEBI:57288"/>
        <label>2</label>
    </ligand>
</feature>
<dbReference type="PANTHER" id="PTHR43072">
    <property type="entry name" value="N-ACETYLTRANSFERASE"/>
    <property type="match status" value="1"/>
</dbReference>
<dbReference type="InterPro" id="IPR017813">
    <property type="entry name" value="Mycothiol_AcTrfase"/>
</dbReference>
<feature type="binding site" evidence="4">
    <location>
        <position position="194"/>
    </location>
    <ligand>
        <name>1D-myo-inositol 2-(L-cysteinylamino)-2-deoxy-alpha-D-glucopyranoside</name>
        <dbReference type="ChEBI" id="CHEBI:58887"/>
    </ligand>
</feature>
<dbReference type="InterPro" id="IPR000182">
    <property type="entry name" value="GNAT_dom"/>
</dbReference>
<evidence type="ECO:0000313" key="6">
    <source>
        <dbReference type="EMBL" id="GGM73349.1"/>
    </source>
</evidence>
<feature type="binding site" evidence="4">
    <location>
        <begin position="259"/>
        <end position="265"/>
    </location>
    <ligand>
        <name>acetyl-CoA</name>
        <dbReference type="ChEBI" id="CHEBI:57288"/>
        <label>2</label>
    </ligand>
</feature>
<comment type="function">
    <text evidence="4">Catalyzes the transfer of acetyl from acetyl-CoA to desacetylmycothiol (Cys-GlcN-Ins) to form mycothiol.</text>
</comment>
<feature type="binding site" evidence="4">
    <location>
        <position position="238"/>
    </location>
    <ligand>
        <name>1D-myo-inositol 2-(L-cysteinylamino)-2-deoxy-alpha-D-glucopyranoside</name>
        <dbReference type="ChEBI" id="CHEBI:58887"/>
    </ligand>
</feature>
<accession>A0A8J3CIW1</accession>
<dbReference type="PANTHER" id="PTHR43072:SF23">
    <property type="entry name" value="UPF0039 PROTEIN C11D3.02C"/>
    <property type="match status" value="1"/>
</dbReference>
<feature type="binding site" evidence="4">
    <location>
        <position position="248"/>
    </location>
    <ligand>
        <name>1D-myo-inositol 2-(L-cysteinylamino)-2-deoxy-alpha-D-glucopyranoside</name>
        <dbReference type="ChEBI" id="CHEBI:58887"/>
    </ligand>
</feature>
<feature type="binding site" evidence="4">
    <location>
        <position position="46"/>
    </location>
    <ligand>
        <name>1D-myo-inositol 2-(L-cysteinylamino)-2-deoxy-alpha-D-glucopyranoside</name>
        <dbReference type="ChEBI" id="CHEBI:58887"/>
    </ligand>
</feature>
<keyword evidence="3 4" id="KW-0012">Acyltransferase</keyword>
<dbReference type="Proteomes" id="UP000637578">
    <property type="component" value="Unassembled WGS sequence"/>
</dbReference>
<dbReference type="Gene3D" id="3.40.630.30">
    <property type="match status" value="1"/>
</dbReference>
<dbReference type="InterPro" id="IPR016181">
    <property type="entry name" value="Acyl_CoA_acyltransferase"/>
</dbReference>
<comment type="subunit">
    <text evidence="4">Monomer.</text>
</comment>
<protein>
    <recommendedName>
        <fullName evidence="4">Mycothiol acetyltransferase</fullName>
        <shortName evidence="4">MSH acetyltransferase</shortName>
        <ecNumber evidence="4">2.3.1.189</ecNumber>
    </recommendedName>
    <alternativeName>
        <fullName evidence="4">Mycothiol synthase</fullName>
    </alternativeName>
</protein>
<keyword evidence="1 4" id="KW-0808">Transferase</keyword>
<dbReference type="CDD" id="cd04301">
    <property type="entry name" value="NAT_SF"/>
    <property type="match status" value="2"/>
</dbReference>
<sequence length="314" mass="34951">MNRGSSSVADVVRLYWQAVLDPETAAEVLALLDAATKADGVSPVSDHARMRLRATDEGPSWHVLARDDTGRLAGYAHLEPAVEGPAVAELAVRPELRQQGIGTDLLSAIIERTVEPDTEKLRVWSHGRHPGALRLARRFRFRRARELWRMRLDFDGEPPRPELPEGVRLRPFEVGRDEAAVVAVNNRAFSWHPEQGGWTEADLRDRQAEDWFDPEGFLLAVRTEPDGTERLLGFHWTKVHAGDDPVGEVYVLGVDPETQGGGLGKALTLAGLHHLRARGLPAVILYVESDNEAAIAVYSRLGFRHFDSDIQWAH</sequence>
<dbReference type="EMBL" id="BMMK01000030">
    <property type="protein sequence ID" value="GGM73349.1"/>
    <property type="molecule type" value="Genomic_DNA"/>
</dbReference>
<organism evidence="6 7">
    <name type="scientific">Longimycelium tulufanense</name>
    <dbReference type="NCBI Taxonomy" id="907463"/>
    <lineage>
        <taxon>Bacteria</taxon>
        <taxon>Bacillati</taxon>
        <taxon>Actinomycetota</taxon>
        <taxon>Actinomycetes</taxon>
        <taxon>Pseudonocardiales</taxon>
        <taxon>Pseudonocardiaceae</taxon>
        <taxon>Longimycelium</taxon>
    </lineage>
</organism>
<evidence type="ECO:0000256" key="1">
    <source>
        <dbReference type="ARBA" id="ARBA00022679"/>
    </source>
</evidence>
<evidence type="ECO:0000259" key="5">
    <source>
        <dbReference type="PROSITE" id="PS51186"/>
    </source>
</evidence>
<evidence type="ECO:0000313" key="7">
    <source>
        <dbReference type="Proteomes" id="UP000637578"/>
    </source>
</evidence>
<evidence type="ECO:0000256" key="2">
    <source>
        <dbReference type="ARBA" id="ARBA00022737"/>
    </source>
</evidence>
<reference evidence="6" key="1">
    <citation type="journal article" date="2014" name="Int. J. Syst. Evol. Microbiol.">
        <title>Complete genome sequence of Corynebacterium casei LMG S-19264T (=DSM 44701T), isolated from a smear-ripened cheese.</title>
        <authorList>
            <consortium name="US DOE Joint Genome Institute (JGI-PGF)"/>
            <person name="Walter F."/>
            <person name="Albersmeier A."/>
            <person name="Kalinowski J."/>
            <person name="Ruckert C."/>
        </authorList>
    </citation>
    <scope>NUCLEOTIDE SEQUENCE</scope>
    <source>
        <strain evidence="6">CGMCC 4.5737</strain>
    </source>
</reference>
<dbReference type="NCBIfam" id="TIGR03448">
    <property type="entry name" value="mycothiol_MshD"/>
    <property type="match status" value="1"/>
</dbReference>
<dbReference type="PROSITE" id="PS51186">
    <property type="entry name" value="GNAT"/>
    <property type="match status" value="2"/>
</dbReference>